<gene>
    <name evidence="1" type="ORF">S01H1_02771</name>
</gene>
<evidence type="ECO:0000313" key="1">
    <source>
        <dbReference type="EMBL" id="GAF71257.1"/>
    </source>
</evidence>
<dbReference type="EMBL" id="BARS01001395">
    <property type="protein sequence ID" value="GAF71257.1"/>
    <property type="molecule type" value="Genomic_DNA"/>
</dbReference>
<comment type="caution">
    <text evidence="1">The sequence shown here is derived from an EMBL/GenBank/DDBJ whole genome shotgun (WGS) entry which is preliminary data.</text>
</comment>
<proteinExistence type="predicted"/>
<dbReference type="AlphaFoldDB" id="X0S5Q1"/>
<name>X0S5Q1_9ZZZZ</name>
<accession>X0S5Q1</accession>
<sequence>MGLESRHIKIKNWERPEKPMKLTEAISLINRIAKNWLNEKINNKDNKSN</sequence>
<protein>
    <submittedName>
        <fullName evidence="1">Uncharacterized protein</fullName>
    </submittedName>
</protein>
<reference evidence="1" key="1">
    <citation type="journal article" date="2014" name="Front. Microbiol.">
        <title>High frequency of phylogenetically diverse reductive dehalogenase-homologous genes in deep subseafloor sedimentary metagenomes.</title>
        <authorList>
            <person name="Kawai M."/>
            <person name="Futagami T."/>
            <person name="Toyoda A."/>
            <person name="Takaki Y."/>
            <person name="Nishi S."/>
            <person name="Hori S."/>
            <person name="Arai W."/>
            <person name="Tsubouchi T."/>
            <person name="Morono Y."/>
            <person name="Uchiyama I."/>
            <person name="Ito T."/>
            <person name="Fujiyama A."/>
            <person name="Inagaki F."/>
            <person name="Takami H."/>
        </authorList>
    </citation>
    <scope>NUCLEOTIDE SEQUENCE</scope>
    <source>
        <strain evidence="1">Expedition CK06-06</strain>
    </source>
</reference>
<organism evidence="1">
    <name type="scientific">marine sediment metagenome</name>
    <dbReference type="NCBI Taxonomy" id="412755"/>
    <lineage>
        <taxon>unclassified sequences</taxon>
        <taxon>metagenomes</taxon>
        <taxon>ecological metagenomes</taxon>
    </lineage>
</organism>